<evidence type="ECO:0000313" key="10">
    <source>
        <dbReference type="Proteomes" id="UP000315439"/>
    </source>
</evidence>
<evidence type="ECO:0000256" key="6">
    <source>
        <dbReference type="ARBA" id="ARBA00047512"/>
    </source>
</evidence>
<sequence>MNKLKSILGISALTIFCSAISTTASATSLSDKHSENHYFKHKKNKTAQIGPRPYYLVEDMDLGYLKSKLQHCANKKRRFKKTDFSIGHRGAPMQFPEHTKESYVAAARMGAGILECDVTFTKDRELVCRHAQCDLHTTTNILETPLAAKCSQPFSPATFDVDGNLLSPASVRCCASDITLAEFKTLKGKMDAGNSQATNVEEYMDATAGWRTDLYTQNGTLLSHAESIELFKSLGVKMTPELKSPSVEMPYEGDYTQEEYAQQMINEYKLARVKPKNVFPQSFNLDDVKYWIENEPRFGKQAVYLDDRYDDPTFDFRDPATWSPTMEELAADGVQIVAPPMWMLIDLNSNNKIVPSAYAKSAKNAGLDIITWTLERSGPLASGGGWYYQSVTPVINNDGDMLKVLDVLAKDVGVLGVFSDWPATVSYYANCRGLK</sequence>
<dbReference type="EMBL" id="VIKS01000013">
    <property type="protein sequence ID" value="TQV84961.1"/>
    <property type="molecule type" value="Genomic_DNA"/>
</dbReference>
<dbReference type="AlphaFoldDB" id="A0A545U658"/>
<dbReference type="GO" id="GO:0008889">
    <property type="term" value="F:glycerophosphodiester phosphodiesterase activity"/>
    <property type="evidence" value="ECO:0007669"/>
    <property type="project" value="UniProtKB-EC"/>
</dbReference>
<evidence type="ECO:0000256" key="1">
    <source>
        <dbReference type="ARBA" id="ARBA00007277"/>
    </source>
</evidence>
<keyword evidence="4" id="KW-0319">Glycerol metabolism</keyword>
<dbReference type="Gene3D" id="3.20.20.190">
    <property type="entry name" value="Phosphatidylinositol (PI) phosphodiesterase"/>
    <property type="match status" value="1"/>
</dbReference>
<dbReference type="RefSeq" id="WP_142933563.1">
    <property type="nucleotide sequence ID" value="NZ_ML660169.1"/>
</dbReference>
<protein>
    <recommendedName>
        <fullName evidence="2">glycerophosphodiester phosphodiesterase</fullName>
        <ecNumber evidence="2">3.1.4.46</ecNumber>
    </recommendedName>
</protein>
<feature type="domain" description="GP-PDE" evidence="8">
    <location>
        <begin position="83"/>
        <end position="406"/>
    </location>
</feature>
<gene>
    <name evidence="9" type="ORF">FLL46_21450</name>
</gene>
<keyword evidence="5" id="KW-0378">Hydrolase</keyword>
<dbReference type="OrthoDB" id="9795622at2"/>
<proteinExistence type="inferred from homology"/>
<evidence type="ECO:0000259" key="8">
    <source>
        <dbReference type="PROSITE" id="PS51704"/>
    </source>
</evidence>
<dbReference type="CDD" id="cd08560">
    <property type="entry name" value="GDPD_EcGlpQ_like_1"/>
    <property type="match status" value="1"/>
</dbReference>
<accession>A0A545U658</accession>
<comment type="caution">
    <text evidence="9">The sequence shown here is derived from an EMBL/GenBank/DDBJ whole genome shotgun (WGS) entry which is preliminary data.</text>
</comment>
<keyword evidence="3 7" id="KW-0732">Signal</keyword>
<comment type="similarity">
    <text evidence="1">Belongs to the glycerophosphoryl diester phosphodiesterase family.</text>
</comment>
<evidence type="ECO:0000313" key="9">
    <source>
        <dbReference type="EMBL" id="TQV84961.1"/>
    </source>
</evidence>
<dbReference type="EC" id="3.1.4.46" evidence="2"/>
<feature type="signal peptide" evidence="7">
    <location>
        <begin position="1"/>
        <end position="26"/>
    </location>
</feature>
<dbReference type="PROSITE" id="PS51704">
    <property type="entry name" value="GP_PDE"/>
    <property type="match status" value="1"/>
</dbReference>
<keyword evidence="10" id="KW-1185">Reference proteome</keyword>
<dbReference type="GO" id="GO:0006629">
    <property type="term" value="P:lipid metabolic process"/>
    <property type="evidence" value="ECO:0007669"/>
    <property type="project" value="InterPro"/>
</dbReference>
<evidence type="ECO:0000256" key="4">
    <source>
        <dbReference type="ARBA" id="ARBA00022798"/>
    </source>
</evidence>
<comment type="catalytic activity">
    <reaction evidence="6">
        <text>a sn-glycero-3-phosphodiester + H2O = an alcohol + sn-glycerol 3-phosphate + H(+)</text>
        <dbReference type="Rhea" id="RHEA:12969"/>
        <dbReference type="ChEBI" id="CHEBI:15377"/>
        <dbReference type="ChEBI" id="CHEBI:15378"/>
        <dbReference type="ChEBI" id="CHEBI:30879"/>
        <dbReference type="ChEBI" id="CHEBI:57597"/>
        <dbReference type="ChEBI" id="CHEBI:83408"/>
        <dbReference type="EC" id="3.1.4.46"/>
    </reaction>
</comment>
<dbReference type="PANTHER" id="PTHR43620:SF7">
    <property type="entry name" value="GLYCEROPHOSPHODIESTER PHOSPHODIESTERASE GDPD5-RELATED"/>
    <property type="match status" value="1"/>
</dbReference>
<dbReference type="SUPFAM" id="SSF51695">
    <property type="entry name" value="PLC-like phosphodiesterases"/>
    <property type="match status" value="1"/>
</dbReference>
<dbReference type="PANTHER" id="PTHR43620">
    <property type="entry name" value="GLYCEROPHOSPHORYL DIESTER PHOSPHODIESTERASE"/>
    <property type="match status" value="1"/>
</dbReference>
<name>A0A545U658_9GAMM</name>
<evidence type="ECO:0000256" key="3">
    <source>
        <dbReference type="ARBA" id="ARBA00022729"/>
    </source>
</evidence>
<evidence type="ECO:0000256" key="2">
    <source>
        <dbReference type="ARBA" id="ARBA00012247"/>
    </source>
</evidence>
<dbReference type="Proteomes" id="UP000315439">
    <property type="component" value="Unassembled WGS sequence"/>
</dbReference>
<organism evidence="9 10">
    <name type="scientific">Aliikangiella coralliicola</name>
    <dbReference type="NCBI Taxonomy" id="2592383"/>
    <lineage>
        <taxon>Bacteria</taxon>
        <taxon>Pseudomonadati</taxon>
        <taxon>Pseudomonadota</taxon>
        <taxon>Gammaproteobacteria</taxon>
        <taxon>Oceanospirillales</taxon>
        <taxon>Pleioneaceae</taxon>
        <taxon>Aliikangiella</taxon>
    </lineage>
</organism>
<dbReference type="Pfam" id="PF03009">
    <property type="entry name" value="GDPD"/>
    <property type="match status" value="1"/>
</dbReference>
<feature type="chain" id="PRO_5022189376" description="glycerophosphodiester phosphodiesterase" evidence="7">
    <location>
        <begin position="27"/>
        <end position="435"/>
    </location>
</feature>
<evidence type="ECO:0000256" key="5">
    <source>
        <dbReference type="ARBA" id="ARBA00022801"/>
    </source>
</evidence>
<dbReference type="InterPro" id="IPR017946">
    <property type="entry name" value="PLC-like_Pdiesterase_TIM-brl"/>
</dbReference>
<evidence type="ECO:0000256" key="7">
    <source>
        <dbReference type="SAM" id="SignalP"/>
    </source>
</evidence>
<dbReference type="GO" id="GO:0006071">
    <property type="term" value="P:glycerol metabolic process"/>
    <property type="evidence" value="ECO:0007669"/>
    <property type="project" value="UniProtKB-KW"/>
</dbReference>
<reference evidence="9 10" key="1">
    <citation type="submission" date="2019-07" db="EMBL/GenBank/DDBJ databases">
        <title>Draft genome for Aliikangiella sp. M105.</title>
        <authorList>
            <person name="Wang G."/>
        </authorList>
    </citation>
    <scope>NUCLEOTIDE SEQUENCE [LARGE SCALE GENOMIC DNA]</scope>
    <source>
        <strain evidence="9 10">M105</strain>
    </source>
</reference>
<dbReference type="InterPro" id="IPR030395">
    <property type="entry name" value="GP_PDE_dom"/>
</dbReference>